<dbReference type="GO" id="GO:0005634">
    <property type="term" value="C:nucleus"/>
    <property type="evidence" value="ECO:0007669"/>
    <property type="project" value="TreeGrafter"/>
</dbReference>
<dbReference type="SUPFAM" id="SSF54001">
    <property type="entry name" value="Cysteine proteinases"/>
    <property type="match status" value="1"/>
</dbReference>
<dbReference type="GO" id="GO:0005829">
    <property type="term" value="C:cytosol"/>
    <property type="evidence" value="ECO:0007669"/>
    <property type="project" value="TreeGrafter"/>
</dbReference>
<dbReference type="InterPro" id="IPR018200">
    <property type="entry name" value="USP_CS"/>
</dbReference>
<keyword evidence="12" id="KW-1185">Reference proteome</keyword>
<feature type="region of interest" description="Disordered" evidence="8">
    <location>
        <begin position="845"/>
        <end position="868"/>
    </location>
</feature>
<dbReference type="InterPro" id="IPR001394">
    <property type="entry name" value="Peptidase_C19_UCH"/>
</dbReference>
<name>A0A8J4CKE0_9CHLO</name>
<dbReference type="Pfam" id="PF00443">
    <property type="entry name" value="UCH"/>
    <property type="match status" value="1"/>
</dbReference>
<evidence type="ECO:0000256" key="3">
    <source>
        <dbReference type="ARBA" id="ARBA00012759"/>
    </source>
</evidence>
<evidence type="ECO:0000256" key="1">
    <source>
        <dbReference type="ARBA" id="ARBA00000707"/>
    </source>
</evidence>
<dbReference type="Gene3D" id="3.90.70.10">
    <property type="entry name" value="Cysteine proteinases"/>
    <property type="match status" value="3"/>
</dbReference>
<dbReference type="PROSITE" id="PS50235">
    <property type="entry name" value="USP_3"/>
    <property type="match status" value="1"/>
</dbReference>
<comment type="similarity">
    <text evidence="2">Belongs to the peptidase C19 family.</text>
</comment>
<dbReference type="InterPro" id="IPR038765">
    <property type="entry name" value="Papain-like_cys_pep_sf"/>
</dbReference>
<reference evidence="10" key="1">
    <citation type="journal article" date="2021" name="Proc. Natl. Acad. Sci. U.S.A.">
        <title>Three genomes in the algal genus Volvox reveal the fate of a haploid sex-determining region after a transition to homothallism.</title>
        <authorList>
            <person name="Yamamoto K."/>
            <person name="Hamaji T."/>
            <person name="Kawai-Toyooka H."/>
            <person name="Matsuzaki R."/>
            <person name="Takahashi F."/>
            <person name="Nishimura Y."/>
            <person name="Kawachi M."/>
            <person name="Noguchi H."/>
            <person name="Minakuchi Y."/>
            <person name="Umen J.G."/>
            <person name="Toyoda A."/>
            <person name="Nozaki H."/>
        </authorList>
    </citation>
    <scope>NUCLEOTIDE SEQUENCE</scope>
    <source>
        <strain evidence="11">NIES-3785</strain>
        <strain evidence="10">NIES-3786</strain>
    </source>
</reference>
<evidence type="ECO:0000256" key="5">
    <source>
        <dbReference type="ARBA" id="ARBA00022786"/>
    </source>
</evidence>
<feature type="domain" description="USP" evidence="9">
    <location>
        <begin position="20"/>
        <end position="1010"/>
    </location>
</feature>
<keyword evidence="5" id="KW-0833">Ubl conjugation pathway</keyword>
<feature type="compositionally biased region" description="Low complexity" evidence="8">
    <location>
        <begin position="152"/>
        <end position="163"/>
    </location>
</feature>
<dbReference type="GO" id="GO:0004843">
    <property type="term" value="F:cysteine-type deubiquitinase activity"/>
    <property type="evidence" value="ECO:0007669"/>
    <property type="project" value="UniProtKB-EC"/>
</dbReference>
<dbReference type="EMBL" id="BNCQ01000023">
    <property type="protein sequence ID" value="GIM06989.1"/>
    <property type="molecule type" value="Genomic_DNA"/>
</dbReference>
<organism evidence="10 12">
    <name type="scientific">Volvox reticuliferus</name>
    <dbReference type="NCBI Taxonomy" id="1737510"/>
    <lineage>
        <taxon>Eukaryota</taxon>
        <taxon>Viridiplantae</taxon>
        <taxon>Chlorophyta</taxon>
        <taxon>core chlorophytes</taxon>
        <taxon>Chlorophyceae</taxon>
        <taxon>CS clade</taxon>
        <taxon>Chlamydomonadales</taxon>
        <taxon>Volvocaceae</taxon>
        <taxon>Volvox</taxon>
    </lineage>
</organism>
<evidence type="ECO:0000259" key="9">
    <source>
        <dbReference type="PROSITE" id="PS50235"/>
    </source>
</evidence>
<dbReference type="PANTHER" id="PTHR24006:SF888">
    <property type="entry name" value="UBIQUITIN CARBOXYL-TERMINAL HYDROLASE 30"/>
    <property type="match status" value="1"/>
</dbReference>
<gene>
    <name evidence="10" type="ORF">Vretifemale_12262</name>
    <name evidence="11" type="ORF">Vretimale_11209</name>
</gene>
<evidence type="ECO:0000313" key="10">
    <source>
        <dbReference type="EMBL" id="GIL83426.1"/>
    </source>
</evidence>
<feature type="region of interest" description="Disordered" evidence="8">
    <location>
        <begin position="149"/>
        <end position="170"/>
    </location>
</feature>
<dbReference type="OrthoDB" id="2248014at2759"/>
<comment type="catalytic activity">
    <reaction evidence="1">
        <text>Thiol-dependent hydrolysis of ester, thioester, amide, peptide and isopeptide bonds formed by the C-terminal Gly of ubiquitin (a 76-residue protein attached to proteins as an intracellular targeting signal).</text>
        <dbReference type="EC" id="3.4.19.12"/>
    </reaction>
</comment>
<keyword evidence="6" id="KW-0378">Hydrolase</keyword>
<evidence type="ECO:0000313" key="11">
    <source>
        <dbReference type="EMBL" id="GIM06989.1"/>
    </source>
</evidence>
<comment type="caution">
    <text evidence="10">The sequence shown here is derived from an EMBL/GenBank/DDBJ whole genome shotgun (WGS) entry which is preliminary data.</text>
</comment>
<evidence type="ECO:0000256" key="2">
    <source>
        <dbReference type="ARBA" id="ARBA00009085"/>
    </source>
</evidence>
<feature type="region of interest" description="Disordered" evidence="8">
    <location>
        <begin position="527"/>
        <end position="567"/>
    </location>
</feature>
<keyword evidence="7" id="KW-0788">Thiol protease</keyword>
<evidence type="ECO:0000256" key="6">
    <source>
        <dbReference type="ARBA" id="ARBA00022801"/>
    </source>
</evidence>
<protein>
    <recommendedName>
        <fullName evidence="3">ubiquitinyl hydrolase 1</fullName>
        <ecNumber evidence="3">3.4.19.12</ecNumber>
    </recommendedName>
</protein>
<dbReference type="GO" id="GO:0016579">
    <property type="term" value="P:protein deubiquitination"/>
    <property type="evidence" value="ECO:0007669"/>
    <property type="project" value="InterPro"/>
</dbReference>
<dbReference type="InterPro" id="IPR028889">
    <property type="entry name" value="USP"/>
</dbReference>
<sequence>MESDADTPGDFLWLAGQLPPGLLNLGNSCYMNTALQTLASSRRFCAFLHDQARNVTNSMTRVREAAAQGQRSFDRWGAPLKKRYGGDASALSAAAGHKANPSPTSPMKAAAAAMEAVDAATAMAEPLVQLLIRTLCRIVLWIQGWEPPPPAKQQQQHLQQPPQRLHRQSVRSPLAAAVCAPVVVAPANLRRRSRWLRPSPSPSSWPPLPPHPPLQRLAAATLLLQLDGVLQKLQPSYNRIKGGRSAVSSTVVPCRLASRGGPVDPSALLAALRNHLPGDAMRLGQQNDAAEALACLCDALDTELAAWYMLYGRWIQSPLLQVCEATTATAAGEDVAEAVHWRNTGILLAAATTSTSPAPAGSQSRHGPGSQRQCPGVKQVAIVGTTQPPPSSSSPPSGCECIHPFVGASSAQLASANPLRGLTATTSTCCLCGGMSAARLEPFWSLQLPLPPPPPPSCSSSSRAVPACSATGGPASARLHHYRHRLHGAMAATAIGSGVESVGMLGRRRPLLPSLDPDALGAVTAVPSGMQQQQQQQSHPVLPATTTRPALGAAPASSERDGGAPSGGSLALADCLELAVQAEEVEGVDCCRCSLLAAVRRVRAIVRTKGPGTAAHSATVPPPSQYTILDPDLDPAPDQGLEAGTATGAGTSCRHSSLGPDGRGDCLSAEECMGLTTPEADDQSMQVTEGSTMAGVKRQSVGPGMANGGAVTTATASFQLEQQLMRLEDMLSGPHLPDLDLDIELKGLTELIAQQQQQWRRLQQLSGGVCAAAVAAPAAALTPVRARALRRTRVVSCPPVLVLQLLRTVWDSRTGLTAKDGRHVAFPVELGPRELALLGAAAAVATRPQHEEEQEEEKQGGSVARDENEPALCVIGDGKKWVPEVKGGSLPTAVPSPPPPAYTLTAVVVHYGSPESGHYLMYRRISTLLRREEVSRNCGAPAAATATASATDTATAAAATAAGGTGEHNSCISEYSCSCAWLRVSDSSVMLADEGEVLQQSAAVLLYEMQ</sequence>
<proteinExistence type="inferred from homology"/>
<feature type="compositionally biased region" description="Polar residues" evidence="8">
    <location>
        <begin position="361"/>
        <end position="373"/>
    </location>
</feature>
<dbReference type="EC" id="3.4.19.12" evidence="3"/>
<dbReference type="AlphaFoldDB" id="A0A8J4CKE0"/>
<dbReference type="PROSITE" id="PS00973">
    <property type="entry name" value="USP_2"/>
    <property type="match status" value="1"/>
</dbReference>
<evidence type="ECO:0000256" key="4">
    <source>
        <dbReference type="ARBA" id="ARBA00022670"/>
    </source>
</evidence>
<dbReference type="PANTHER" id="PTHR24006">
    <property type="entry name" value="UBIQUITIN CARBOXYL-TERMINAL HYDROLASE"/>
    <property type="match status" value="1"/>
</dbReference>
<dbReference type="GO" id="GO:0006508">
    <property type="term" value="P:proteolysis"/>
    <property type="evidence" value="ECO:0007669"/>
    <property type="project" value="UniProtKB-KW"/>
</dbReference>
<feature type="region of interest" description="Disordered" evidence="8">
    <location>
        <begin position="353"/>
        <end position="375"/>
    </location>
</feature>
<accession>A0A8J4CKE0</accession>
<evidence type="ECO:0000256" key="7">
    <source>
        <dbReference type="ARBA" id="ARBA00022807"/>
    </source>
</evidence>
<evidence type="ECO:0000256" key="8">
    <source>
        <dbReference type="SAM" id="MobiDB-lite"/>
    </source>
</evidence>
<keyword evidence="4" id="KW-0645">Protease</keyword>
<evidence type="ECO:0000313" key="12">
    <source>
        <dbReference type="Proteomes" id="UP000747110"/>
    </source>
</evidence>
<dbReference type="EMBL" id="BNCP01000026">
    <property type="protein sequence ID" value="GIL83426.1"/>
    <property type="molecule type" value="Genomic_DNA"/>
</dbReference>
<dbReference type="Proteomes" id="UP000747110">
    <property type="component" value="Unassembled WGS sequence"/>
</dbReference>
<dbReference type="Proteomes" id="UP000722791">
    <property type="component" value="Unassembled WGS sequence"/>
</dbReference>
<dbReference type="InterPro" id="IPR050164">
    <property type="entry name" value="Peptidase_C19"/>
</dbReference>